<protein>
    <submittedName>
        <fullName evidence="1">Uncharacterized protein</fullName>
    </submittedName>
</protein>
<sequence>MDRLCGSISISLIPAVEAPPDGQTSSRSALEKDAVTPEMLASEIHRPSARPRRALSCSRPKKYLPLTSTARLLSRAAPPMHYHTCCDVAQSTRSLARGKYFLERLYVLRRSSVVAQCSGRQVFFGKTIYTYIHTYIQHSSCDLGT</sequence>
<dbReference type="AlphaFoldDB" id="A0A016U8I3"/>
<dbReference type="Proteomes" id="UP000024635">
    <property type="component" value="Unassembled WGS sequence"/>
</dbReference>
<accession>A0A016U8I3</accession>
<dbReference type="OrthoDB" id="10259112at2759"/>
<dbReference type="EMBL" id="JARK01001389">
    <property type="protein sequence ID" value="EYC10918.1"/>
    <property type="molecule type" value="Genomic_DNA"/>
</dbReference>
<evidence type="ECO:0000313" key="2">
    <source>
        <dbReference type="Proteomes" id="UP000024635"/>
    </source>
</evidence>
<proteinExistence type="predicted"/>
<comment type="caution">
    <text evidence="1">The sequence shown here is derived from an EMBL/GenBank/DDBJ whole genome shotgun (WGS) entry which is preliminary data.</text>
</comment>
<organism evidence="1 2">
    <name type="scientific">Ancylostoma ceylanicum</name>
    <dbReference type="NCBI Taxonomy" id="53326"/>
    <lineage>
        <taxon>Eukaryota</taxon>
        <taxon>Metazoa</taxon>
        <taxon>Ecdysozoa</taxon>
        <taxon>Nematoda</taxon>
        <taxon>Chromadorea</taxon>
        <taxon>Rhabditida</taxon>
        <taxon>Rhabditina</taxon>
        <taxon>Rhabditomorpha</taxon>
        <taxon>Strongyloidea</taxon>
        <taxon>Ancylostomatidae</taxon>
        <taxon>Ancylostomatinae</taxon>
        <taxon>Ancylostoma</taxon>
    </lineage>
</organism>
<evidence type="ECO:0000313" key="1">
    <source>
        <dbReference type="EMBL" id="EYC10918.1"/>
    </source>
</evidence>
<gene>
    <name evidence="1" type="primary">Acey_s0053.g2368</name>
    <name evidence="1" type="ORF">Y032_0053g2368</name>
</gene>
<name>A0A016U8I3_9BILA</name>
<keyword evidence="2" id="KW-1185">Reference proteome</keyword>
<reference evidence="2" key="1">
    <citation type="journal article" date="2015" name="Nat. Genet.">
        <title>The genome and transcriptome of the zoonotic hookworm Ancylostoma ceylanicum identify infection-specific gene families.</title>
        <authorList>
            <person name="Schwarz E.M."/>
            <person name="Hu Y."/>
            <person name="Antoshechkin I."/>
            <person name="Miller M.M."/>
            <person name="Sternberg P.W."/>
            <person name="Aroian R.V."/>
        </authorList>
    </citation>
    <scope>NUCLEOTIDE SEQUENCE</scope>
    <source>
        <strain evidence="2">HY135</strain>
    </source>
</reference>